<evidence type="ECO:0000256" key="1">
    <source>
        <dbReference type="ARBA" id="ARBA00004141"/>
    </source>
</evidence>
<keyword evidence="10" id="KW-1185">Reference proteome</keyword>
<feature type="transmembrane region" description="Helical" evidence="7">
    <location>
        <begin position="112"/>
        <end position="134"/>
    </location>
</feature>
<keyword evidence="4 7" id="KW-0472">Membrane</keyword>
<feature type="transmembrane region" description="Helical" evidence="7">
    <location>
        <begin position="265"/>
        <end position="289"/>
    </location>
</feature>
<dbReference type="Pfam" id="PF20684">
    <property type="entry name" value="Fung_rhodopsin"/>
    <property type="match status" value="1"/>
</dbReference>
<gene>
    <name evidence="9" type="ORF">QBC47DRAFT_293932</name>
</gene>
<evidence type="ECO:0000313" key="9">
    <source>
        <dbReference type="EMBL" id="KAK1758760.1"/>
    </source>
</evidence>
<dbReference type="Proteomes" id="UP001239445">
    <property type="component" value="Unassembled WGS sequence"/>
</dbReference>
<evidence type="ECO:0000256" key="5">
    <source>
        <dbReference type="ARBA" id="ARBA00038359"/>
    </source>
</evidence>
<protein>
    <recommendedName>
        <fullName evidence="8">Rhodopsin domain-containing protein</fullName>
    </recommendedName>
</protein>
<name>A0AAJ0FF28_9PEZI</name>
<evidence type="ECO:0000256" key="2">
    <source>
        <dbReference type="ARBA" id="ARBA00022692"/>
    </source>
</evidence>
<feature type="compositionally biased region" description="Basic and acidic residues" evidence="6">
    <location>
        <begin position="344"/>
        <end position="360"/>
    </location>
</feature>
<comment type="similarity">
    <text evidence="5">Belongs to the SAT4 family.</text>
</comment>
<feature type="transmembrane region" description="Helical" evidence="7">
    <location>
        <begin position="60"/>
        <end position="92"/>
    </location>
</feature>
<evidence type="ECO:0000313" key="10">
    <source>
        <dbReference type="Proteomes" id="UP001239445"/>
    </source>
</evidence>
<keyword evidence="3 7" id="KW-1133">Transmembrane helix</keyword>
<feature type="transmembrane region" description="Helical" evidence="7">
    <location>
        <begin position="146"/>
        <end position="166"/>
    </location>
</feature>
<evidence type="ECO:0000259" key="8">
    <source>
        <dbReference type="Pfam" id="PF20684"/>
    </source>
</evidence>
<feature type="region of interest" description="Disordered" evidence="6">
    <location>
        <begin position="305"/>
        <end position="375"/>
    </location>
</feature>
<dbReference type="PANTHER" id="PTHR33048:SF129">
    <property type="entry name" value="INTEGRAL MEMBRANE PROTEIN-RELATED"/>
    <property type="match status" value="1"/>
</dbReference>
<evidence type="ECO:0000256" key="7">
    <source>
        <dbReference type="SAM" id="Phobius"/>
    </source>
</evidence>
<dbReference type="InterPro" id="IPR052337">
    <property type="entry name" value="SAT4-like"/>
</dbReference>
<dbReference type="PANTHER" id="PTHR33048">
    <property type="entry name" value="PTH11-LIKE INTEGRAL MEMBRANE PROTEIN (AFU_ORTHOLOGUE AFUA_5G11245)"/>
    <property type="match status" value="1"/>
</dbReference>
<feature type="compositionally biased region" description="Polar residues" evidence="6">
    <location>
        <begin position="329"/>
        <end position="342"/>
    </location>
</feature>
<dbReference type="EMBL" id="MU839828">
    <property type="protein sequence ID" value="KAK1758760.1"/>
    <property type="molecule type" value="Genomic_DNA"/>
</dbReference>
<sequence>MRLPPDEVRAKWPTPNYDSPETRGQALMIVELTILPIAAIILFLRLYVRVFMLRRSGWDDWLMVVAGVWTCPRCFGTGVTVCVILATSRYGWNAHVWDLRLNDLISGRKVSLAAQALFVFATTFAKVSILLSYLRFAPLGSMLRRASLGTIWTLCLANSVFLVVLFTQCNPTSSYWNILKSPSDCISEGPPLLAQATVTVLADFAVWVMPLPTFFQTRLPRSQRIALVTLFSVGLIVVFGACMRLYWIWYVVEKTYDVTWEGFHLWIWTAVEVHLGIICGCIPTLKALLGSYDHASRNGSKPVYIAGSSAKGGRGDGTGDPQSIRLADRQSQQQPGVSTNKSLGEGEGKQLGEPSDRYMDLESCCSDTTTDVRPK</sequence>
<proteinExistence type="inferred from homology"/>
<feature type="transmembrane region" description="Helical" evidence="7">
    <location>
        <begin position="26"/>
        <end position="48"/>
    </location>
</feature>
<evidence type="ECO:0000256" key="3">
    <source>
        <dbReference type="ARBA" id="ARBA00022989"/>
    </source>
</evidence>
<comment type="caution">
    <text evidence="9">The sequence shown here is derived from an EMBL/GenBank/DDBJ whole genome shotgun (WGS) entry which is preliminary data.</text>
</comment>
<reference evidence="9" key="1">
    <citation type="submission" date="2023-06" db="EMBL/GenBank/DDBJ databases">
        <title>Genome-scale phylogeny and comparative genomics of the fungal order Sordariales.</title>
        <authorList>
            <consortium name="Lawrence Berkeley National Laboratory"/>
            <person name="Hensen N."/>
            <person name="Bonometti L."/>
            <person name="Westerberg I."/>
            <person name="Brannstrom I.O."/>
            <person name="Guillou S."/>
            <person name="Cros-Aarteil S."/>
            <person name="Calhoun S."/>
            <person name="Haridas S."/>
            <person name="Kuo A."/>
            <person name="Mondo S."/>
            <person name="Pangilinan J."/>
            <person name="Riley R."/>
            <person name="Labutti K."/>
            <person name="Andreopoulos B."/>
            <person name="Lipzen A."/>
            <person name="Chen C."/>
            <person name="Yanf M."/>
            <person name="Daum C."/>
            <person name="Ng V."/>
            <person name="Clum A."/>
            <person name="Steindorff A."/>
            <person name="Ohm R."/>
            <person name="Martin F."/>
            <person name="Silar P."/>
            <person name="Natvig D."/>
            <person name="Lalanne C."/>
            <person name="Gautier V."/>
            <person name="Ament-Velasquez S.L."/>
            <person name="Kruys A."/>
            <person name="Hutchinson M.I."/>
            <person name="Powell A.J."/>
            <person name="Barry K."/>
            <person name="Miller A.N."/>
            <person name="Grigoriev I.V."/>
            <person name="Debuchy R."/>
            <person name="Gladieux P."/>
            <person name="Thoren M.H."/>
            <person name="Johannesson H."/>
        </authorList>
    </citation>
    <scope>NUCLEOTIDE SEQUENCE</scope>
    <source>
        <strain evidence="9">PSN4</strain>
    </source>
</reference>
<dbReference type="GO" id="GO:0016020">
    <property type="term" value="C:membrane"/>
    <property type="evidence" value="ECO:0007669"/>
    <property type="project" value="UniProtKB-SubCell"/>
</dbReference>
<feature type="transmembrane region" description="Helical" evidence="7">
    <location>
        <begin position="227"/>
        <end position="249"/>
    </location>
</feature>
<feature type="domain" description="Rhodopsin" evidence="8">
    <location>
        <begin position="44"/>
        <end position="289"/>
    </location>
</feature>
<accession>A0AAJ0FF28</accession>
<organism evidence="9 10">
    <name type="scientific">Echria macrotheca</name>
    <dbReference type="NCBI Taxonomy" id="438768"/>
    <lineage>
        <taxon>Eukaryota</taxon>
        <taxon>Fungi</taxon>
        <taxon>Dikarya</taxon>
        <taxon>Ascomycota</taxon>
        <taxon>Pezizomycotina</taxon>
        <taxon>Sordariomycetes</taxon>
        <taxon>Sordariomycetidae</taxon>
        <taxon>Sordariales</taxon>
        <taxon>Schizotheciaceae</taxon>
        <taxon>Echria</taxon>
    </lineage>
</organism>
<comment type="subcellular location">
    <subcellularLocation>
        <location evidence="1">Membrane</location>
        <topology evidence="1">Multi-pass membrane protein</topology>
    </subcellularLocation>
</comment>
<feature type="transmembrane region" description="Helical" evidence="7">
    <location>
        <begin position="192"/>
        <end position="215"/>
    </location>
</feature>
<dbReference type="InterPro" id="IPR049326">
    <property type="entry name" value="Rhodopsin_dom_fungi"/>
</dbReference>
<dbReference type="AlphaFoldDB" id="A0AAJ0FF28"/>
<evidence type="ECO:0000256" key="4">
    <source>
        <dbReference type="ARBA" id="ARBA00023136"/>
    </source>
</evidence>
<evidence type="ECO:0000256" key="6">
    <source>
        <dbReference type="SAM" id="MobiDB-lite"/>
    </source>
</evidence>
<keyword evidence="2 7" id="KW-0812">Transmembrane</keyword>